<reference evidence="3" key="1">
    <citation type="journal article" date="2023" name="PLoS Negl. Trop. Dis.">
        <title>A genome sequence for Biomphalaria pfeifferi, the major vector snail for the human-infecting parasite Schistosoma mansoni.</title>
        <authorList>
            <person name="Bu L."/>
            <person name="Lu L."/>
            <person name="Laidemitt M.R."/>
            <person name="Zhang S.M."/>
            <person name="Mutuku M."/>
            <person name="Mkoji G."/>
            <person name="Steinauer M."/>
            <person name="Loker E.S."/>
        </authorList>
    </citation>
    <scope>NUCLEOTIDE SEQUENCE</scope>
    <source>
        <strain evidence="3">KasaAsao</strain>
    </source>
</reference>
<feature type="signal peptide" evidence="2">
    <location>
        <begin position="1"/>
        <end position="19"/>
    </location>
</feature>
<dbReference type="EMBL" id="JASAOG010000440">
    <property type="protein sequence ID" value="KAK0039544.1"/>
    <property type="molecule type" value="Genomic_DNA"/>
</dbReference>
<feature type="region of interest" description="Disordered" evidence="1">
    <location>
        <begin position="84"/>
        <end position="114"/>
    </location>
</feature>
<feature type="chain" id="PRO_5042086253" description="UrcA family protein" evidence="2">
    <location>
        <begin position="20"/>
        <end position="140"/>
    </location>
</feature>
<protein>
    <recommendedName>
        <fullName evidence="5">UrcA family protein</fullName>
    </recommendedName>
</protein>
<keyword evidence="4" id="KW-1185">Reference proteome</keyword>
<sequence>MKIRANVEMLAIVATIVSANLPQGTSVKITADETVDKATADTLTIGEVRKCSELANKKGTIETMFRAIADCKVSGGTTVVAPPPRRLCEDRRTGRHERRRYRRQVRRRNRCGNTKARCRLERRSKRRHGNDSALLVGNAP</sequence>
<organism evidence="3 4">
    <name type="scientific">Biomphalaria pfeifferi</name>
    <name type="common">Bloodfluke planorb</name>
    <name type="synonym">Freshwater snail</name>
    <dbReference type="NCBI Taxonomy" id="112525"/>
    <lineage>
        <taxon>Eukaryota</taxon>
        <taxon>Metazoa</taxon>
        <taxon>Spiralia</taxon>
        <taxon>Lophotrochozoa</taxon>
        <taxon>Mollusca</taxon>
        <taxon>Gastropoda</taxon>
        <taxon>Heterobranchia</taxon>
        <taxon>Euthyneura</taxon>
        <taxon>Panpulmonata</taxon>
        <taxon>Hygrophila</taxon>
        <taxon>Lymnaeoidea</taxon>
        <taxon>Planorbidae</taxon>
        <taxon>Biomphalaria</taxon>
    </lineage>
</organism>
<reference evidence="3" key="2">
    <citation type="submission" date="2023-04" db="EMBL/GenBank/DDBJ databases">
        <authorList>
            <person name="Bu L."/>
            <person name="Lu L."/>
            <person name="Laidemitt M.R."/>
            <person name="Zhang S.M."/>
            <person name="Mutuku M."/>
            <person name="Mkoji G."/>
            <person name="Steinauer M."/>
            <person name="Loker E.S."/>
        </authorList>
    </citation>
    <scope>NUCLEOTIDE SEQUENCE</scope>
    <source>
        <strain evidence="3">KasaAsao</strain>
        <tissue evidence="3">Whole Snail</tissue>
    </source>
</reference>
<keyword evidence="2" id="KW-0732">Signal</keyword>
<evidence type="ECO:0000313" key="4">
    <source>
        <dbReference type="Proteomes" id="UP001233172"/>
    </source>
</evidence>
<dbReference type="AlphaFoldDB" id="A0AAD8EUS9"/>
<evidence type="ECO:0000256" key="1">
    <source>
        <dbReference type="SAM" id="MobiDB-lite"/>
    </source>
</evidence>
<accession>A0AAD8EUS9</accession>
<comment type="caution">
    <text evidence="3">The sequence shown here is derived from an EMBL/GenBank/DDBJ whole genome shotgun (WGS) entry which is preliminary data.</text>
</comment>
<dbReference type="Proteomes" id="UP001233172">
    <property type="component" value="Unassembled WGS sequence"/>
</dbReference>
<gene>
    <name evidence="3" type="ORF">Bpfe_031029</name>
</gene>
<feature type="compositionally biased region" description="Basic residues" evidence="1">
    <location>
        <begin position="93"/>
        <end position="114"/>
    </location>
</feature>
<proteinExistence type="predicted"/>
<evidence type="ECO:0000313" key="3">
    <source>
        <dbReference type="EMBL" id="KAK0039544.1"/>
    </source>
</evidence>
<evidence type="ECO:0008006" key="5">
    <source>
        <dbReference type="Google" id="ProtNLM"/>
    </source>
</evidence>
<name>A0AAD8EUS9_BIOPF</name>
<evidence type="ECO:0000256" key="2">
    <source>
        <dbReference type="SAM" id="SignalP"/>
    </source>
</evidence>